<gene>
    <name evidence="1" type="ORF">PPROV_000662600</name>
</gene>
<dbReference type="Proteomes" id="UP000660262">
    <property type="component" value="Unassembled WGS sequence"/>
</dbReference>
<accession>A0A830HL32</accession>
<dbReference type="AlphaFoldDB" id="A0A830HL32"/>
<comment type="caution">
    <text evidence="1">The sequence shown here is derived from an EMBL/GenBank/DDBJ whole genome shotgun (WGS) entry which is preliminary data.</text>
</comment>
<reference evidence="1" key="1">
    <citation type="submission" date="2020-10" db="EMBL/GenBank/DDBJ databases">
        <title>Unveiling of a novel bifunctional photoreceptor, Dualchrome1, isolated from a cosmopolitan green alga.</title>
        <authorList>
            <person name="Suzuki S."/>
            <person name="Kawachi M."/>
        </authorList>
    </citation>
    <scope>NUCLEOTIDE SEQUENCE</scope>
    <source>
        <strain evidence="1">NIES 2893</strain>
    </source>
</reference>
<organism evidence="1 2">
    <name type="scientific">Pycnococcus provasolii</name>
    <dbReference type="NCBI Taxonomy" id="41880"/>
    <lineage>
        <taxon>Eukaryota</taxon>
        <taxon>Viridiplantae</taxon>
        <taxon>Chlorophyta</taxon>
        <taxon>Pseudoscourfieldiophyceae</taxon>
        <taxon>Pseudoscourfieldiales</taxon>
        <taxon>Pycnococcaceae</taxon>
        <taxon>Pycnococcus</taxon>
    </lineage>
</organism>
<protein>
    <submittedName>
        <fullName evidence="1">Uncharacterized protein</fullName>
    </submittedName>
</protein>
<keyword evidence="2" id="KW-1185">Reference proteome</keyword>
<evidence type="ECO:0000313" key="1">
    <source>
        <dbReference type="EMBL" id="GHP07884.1"/>
    </source>
</evidence>
<evidence type="ECO:0000313" key="2">
    <source>
        <dbReference type="Proteomes" id="UP000660262"/>
    </source>
</evidence>
<sequence>MQVGIRGSLQVLDMKDCVKSQPSGDSNKFAQTSASIMPTTSTRAAVILLLQSCPTSLRTAPALSFRAMSVFISRKAAWMCLCGSACARWAIDEYAIGPYATTIVGSSNDDETCWA</sequence>
<proteinExistence type="predicted"/>
<dbReference type="EMBL" id="BNJQ01000018">
    <property type="protein sequence ID" value="GHP07884.1"/>
    <property type="molecule type" value="Genomic_DNA"/>
</dbReference>
<name>A0A830HL32_9CHLO</name>